<accession>A0A146K1C4</accession>
<organism evidence="4">
    <name type="scientific">Trepomonas sp. PC1</name>
    <dbReference type="NCBI Taxonomy" id="1076344"/>
    <lineage>
        <taxon>Eukaryota</taxon>
        <taxon>Metamonada</taxon>
        <taxon>Diplomonadida</taxon>
        <taxon>Hexamitidae</taxon>
        <taxon>Hexamitinae</taxon>
        <taxon>Trepomonas</taxon>
    </lineage>
</organism>
<dbReference type="PANTHER" id="PTHR43977">
    <property type="entry name" value="STRUCTURAL MAINTENANCE OF CHROMOSOMES PROTEIN 3"/>
    <property type="match status" value="1"/>
</dbReference>
<dbReference type="EMBL" id="GDID01005903">
    <property type="protein sequence ID" value="JAP90703.1"/>
    <property type="molecule type" value="Transcribed_RNA"/>
</dbReference>
<sequence length="1034" mass="119566">RIQLENFKQLTSVDIEPAQGINLIVGHNGEGKSNLIKAIQVGLWEQPTTNCVTTAENVTQSSITLTTSADIKIVRKFGLNFDQMQMNGKNLPQSKADQIPIQTLCLEQSKTDQLVKMSPEDLLKEFTNSLQVKNYDEKKRQMSHQFNQTIKKREQSEQLLSDFQERVQQLEKDADEFKAFVQLQSQQKQAEAEIKKFEIKEIEIEMQKIDVAKGEFELQVENLKNSFEFNQSQLQSANQQSESLILQISQLTIDVETLKSGMQKLIEGGYTENSIEDDQEKLNQQLFEVQNQVQSIQSEMIQLKQALETAQQKKTQEQILQEKEAATLRIGELQTQKQSLNENLEHISQTEIGGKIDQLRHQLVKIQNSSFYQKQAALNNLIMKHERSQRKLSEAEFQYQKQTQELYSMYSTKQTAFIKYISDQDGYIGLFGELIQIDEKLQVVLQNAAGGLLIQIVIDTEENALKMIKLLQQLKHEELKQCNVNFIVAEHFKEFSNQTMSQLQSQENAIPLNQLISCDPRVQNIVNRYFSKVLIVKSLQLANQLSQQFECDCYTVDGDSTLANGFITAGHHVANRVKQFLQVQQTKNNYLDSLNSNDLIKKEKMIIEQEINVMQTEQTQVDLQNSKILLQLKEYEQQMSEIKHKKIDIERKIVEITQQIMVQEQIASQNPLKKPEINIHQVTQRLSDLQIQLNQSLQEQSSCQSKLESIISNQSNSQHTAQLASQYKQQFSISQNLLQNMKRLLIDKEQSLLQLQQQLSEQVVAEKELTQKQLFYQQEMDALEQKINQLVDDLYIHTNNLHMFNHQIQATQTQNSQLNRDLLHSKQSVQQYLQSIKLKLKQFTAQNQLVFEQYQLEQEKLADSKHQYEKLVRQEEEIKQNLADLQQKHQTELIQNLQLINKKFEQIMNYFTDTVENKLELKGNKLLVQTELGQLEKLSGGQLATISLSLALAMVFSQSFSVLLLDEPDSNLDIQVRFKLYQLLKQKVVDDNIQVFICSFKKEVSDVADAVFIVKNQQVIKADNEEEISQGIWG</sequence>
<dbReference type="InterPro" id="IPR010935">
    <property type="entry name" value="SMC_hinge"/>
</dbReference>
<feature type="coiled-coil region" evidence="2">
    <location>
        <begin position="378"/>
        <end position="405"/>
    </location>
</feature>
<reference evidence="4" key="1">
    <citation type="submission" date="2015-07" db="EMBL/GenBank/DDBJ databases">
        <title>Adaptation to a free-living lifestyle via gene acquisitions in the diplomonad Trepomonas sp. PC1.</title>
        <authorList>
            <person name="Xu F."/>
            <person name="Jerlstrom-Hultqvist J."/>
            <person name="Kolisko M."/>
            <person name="Simpson A.G.B."/>
            <person name="Roger A.J."/>
            <person name="Svard S.G."/>
            <person name="Andersson J.O."/>
        </authorList>
    </citation>
    <scope>NUCLEOTIDE SEQUENCE</scope>
    <source>
        <strain evidence="4">PC1</strain>
    </source>
</reference>
<evidence type="ECO:0000256" key="1">
    <source>
        <dbReference type="ARBA" id="ARBA00023054"/>
    </source>
</evidence>
<dbReference type="InterPro" id="IPR036277">
    <property type="entry name" value="SMC_hinge_sf"/>
</dbReference>
<feature type="coiled-coil region" evidence="2">
    <location>
        <begin position="272"/>
        <end position="350"/>
    </location>
</feature>
<evidence type="ECO:0000313" key="4">
    <source>
        <dbReference type="EMBL" id="JAP90703.1"/>
    </source>
</evidence>
<proteinExistence type="predicted"/>
<feature type="domain" description="SMC hinge" evidence="3">
    <location>
        <begin position="425"/>
        <end position="546"/>
    </location>
</feature>
<dbReference type="AlphaFoldDB" id="A0A146K1C4"/>
<dbReference type="Pfam" id="PF13476">
    <property type="entry name" value="AAA_23"/>
    <property type="match status" value="1"/>
</dbReference>
<feature type="coiled-coil region" evidence="2">
    <location>
        <begin position="153"/>
        <end position="240"/>
    </location>
</feature>
<name>A0A146K1C4_9EUKA</name>
<dbReference type="SUPFAM" id="SSF52540">
    <property type="entry name" value="P-loop containing nucleoside triphosphate hydrolases"/>
    <property type="match status" value="2"/>
</dbReference>
<gene>
    <name evidence="4" type="ORF">TPC1_17912</name>
</gene>
<dbReference type="GO" id="GO:0005524">
    <property type="term" value="F:ATP binding"/>
    <property type="evidence" value="ECO:0007669"/>
    <property type="project" value="InterPro"/>
</dbReference>
<evidence type="ECO:0000259" key="3">
    <source>
        <dbReference type="SMART" id="SM00968"/>
    </source>
</evidence>
<dbReference type="InterPro" id="IPR038729">
    <property type="entry name" value="Rad50/SbcC_AAA"/>
</dbReference>
<dbReference type="GO" id="GO:0051276">
    <property type="term" value="P:chromosome organization"/>
    <property type="evidence" value="ECO:0007669"/>
    <property type="project" value="InterPro"/>
</dbReference>
<feature type="coiled-coil region" evidence="2">
    <location>
        <begin position="738"/>
        <end position="793"/>
    </location>
</feature>
<protein>
    <submittedName>
        <fullName evidence="4">SMC3 protein</fullName>
    </submittedName>
</protein>
<dbReference type="Gene3D" id="1.20.1060.20">
    <property type="match status" value="1"/>
</dbReference>
<dbReference type="GO" id="GO:0016887">
    <property type="term" value="F:ATP hydrolysis activity"/>
    <property type="evidence" value="ECO:0007669"/>
    <property type="project" value="InterPro"/>
</dbReference>
<feature type="coiled-coil region" evidence="2">
    <location>
        <begin position="854"/>
        <end position="895"/>
    </location>
</feature>
<evidence type="ECO:0000256" key="2">
    <source>
        <dbReference type="SAM" id="Coils"/>
    </source>
</evidence>
<feature type="non-terminal residue" evidence="4">
    <location>
        <position position="1"/>
    </location>
</feature>
<dbReference type="SMART" id="SM00968">
    <property type="entry name" value="SMC_hinge"/>
    <property type="match status" value="1"/>
</dbReference>
<dbReference type="InterPro" id="IPR027417">
    <property type="entry name" value="P-loop_NTPase"/>
</dbReference>
<feature type="coiled-coil region" evidence="2">
    <location>
        <begin position="625"/>
        <end position="652"/>
    </location>
</feature>
<dbReference type="Gene3D" id="3.40.50.300">
    <property type="entry name" value="P-loop containing nucleotide triphosphate hydrolases"/>
    <property type="match status" value="2"/>
</dbReference>
<dbReference type="Pfam" id="PF06470">
    <property type="entry name" value="SMC_hinge"/>
    <property type="match status" value="1"/>
</dbReference>
<dbReference type="Gene3D" id="3.30.70.1620">
    <property type="match status" value="1"/>
</dbReference>
<dbReference type="SUPFAM" id="SSF75553">
    <property type="entry name" value="Smc hinge domain"/>
    <property type="match status" value="1"/>
</dbReference>
<dbReference type="GO" id="GO:0006302">
    <property type="term" value="P:double-strand break repair"/>
    <property type="evidence" value="ECO:0007669"/>
    <property type="project" value="InterPro"/>
</dbReference>
<keyword evidence="1 2" id="KW-0175">Coiled coil</keyword>
<dbReference type="GO" id="GO:0005694">
    <property type="term" value="C:chromosome"/>
    <property type="evidence" value="ECO:0007669"/>
    <property type="project" value="InterPro"/>
</dbReference>